<evidence type="ECO:0000256" key="1">
    <source>
        <dbReference type="ARBA" id="ARBA00004479"/>
    </source>
</evidence>
<organism evidence="14 15">
    <name type="scientific">Strongylocentrotus purpuratus</name>
    <name type="common">Purple sea urchin</name>
    <dbReference type="NCBI Taxonomy" id="7668"/>
    <lineage>
        <taxon>Eukaryota</taxon>
        <taxon>Metazoa</taxon>
        <taxon>Echinodermata</taxon>
        <taxon>Eleutherozoa</taxon>
        <taxon>Echinozoa</taxon>
        <taxon>Echinoidea</taxon>
        <taxon>Euechinoidea</taxon>
        <taxon>Echinacea</taxon>
        <taxon>Camarodonta</taxon>
        <taxon>Echinidea</taxon>
        <taxon>Strongylocentrotidae</taxon>
        <taxon>Strongylocentrotus</taxon>
    </lineage>
</organism>
<keyword evidence="5 8" id="KW-1133">Transmembrane helix</keyword>
<dbReference type="RefSeq" id="XP_030836114.1">
    <property type="nucleotide sequence ID" value="XM_030980254.1"/>
</dbReference>
<feature type="domain" description="TMEM131 second Ig-like" evidence="10">
    <location>
        <begin position="108"/>
        <end position="197"/>
    </location>
</feature>
<evidence type="ECO:0000256" key="3">
    <source>
        <dbReference type="ARBA" id="ARBA00022692"/>
    </source>
</evidence>
<comment type="subcellular location">
    <subcellularLocation>
        <location evidence="1">Membrane</location>
        <topology evidence="1">Single-pass type I membrane protein</topology>
    </subcellularLocation>
</comment>
<evidence type="ECO:0000313" key="15">
    <source>
        <dbReference type="Proteomes" id="UP000007110"/>
    </source>
</evidence>
<accession>A0A7M7NI81</accession>
<feature type="compositionally biased region" description="Basic and acidic residues" evidence="7">
    <location>
        <begin position="1282"/>
        <end position="1297"/>
    </location>
</feature>
<feature type="region of interest" description="Disordered" evidence="7">
    <location>
        <begin position="1393"/>
        <end position="1607"/>
    </location>
</feature>
<dbReference type="CTD" id="23505"/>
<evidence type="ECO:0000256" key="7">
    <source>
        <dbReference type="SAM" id="MobiDB-lite"/>
    </source>
</evidence>
<reference evidence="14" key="2">
    <citation type="submission" date="2021-01" db="UniProtKB">
        <authorList>
            <consortium name="EnsemblMetazoa"/>
        </authorList>
    </citation>
    <scope>IDENTIFICATION</scope>
</reference>
<dbReference type="Pfam" id="PF24495">
    <property type="entry name" value="Ig_TMEM131_2"/>
    <property type="match status" value="1"/>
</dbReference>
<dbReference type="Pfam" id="PF24501">
    <property type="entry name" value="Ig_TMEM131L_5"/>
    <property type="match status" value="1"/>
</dbReference>
<evidence type="ECO:0000256" key="4">
    <source>
        <dbReference type="ARBA" id="ARBA00022729"/>
    </source>
</evidence>
<keyword evidence="4" id="KW-0732">Signal</keyword>
<feature type="region of interest" description="Disordered" evidence="7">
    <location>
        <begin position="1094"/>
        <end position="1128"/>
    </location>
</feature>
<feature type="compositionally biased region" description="Polar residues" evidence="7">
    <location>
        <begin position="1568"/>
        <end position="1580"/>
    </location>
</feature>
<keyword evidence="15" id="KW-1185">Reference proteome</keyword>
<feature type="compositionally biased region" description="Low complexity" evidence="7">
    <location>
        <begin position="1687"/>
        <end position="1704"/>
    </location>
</feature>
<dbReference type="Gene3D" id="2.60.40.10">
    <property type="entry name" value="Immunoglobulins"/>
    <property type="match status" value="1"/>
</dbReference>
<dbReference type="EnsemblMetazoa" id="XM_030980254">
    <property type="protein sequence ID" value="XP_030836114"/>
    <property type="gene ID" value="LOC590415"/>
</dbReference>
<dbReference type="InParanoid" id="A0A7M7NI81"/>
<sequence length="1802" mass="195712">MGIQWNSALRFEPAMLDFGEHAVGMPEIRTVRVFNPHHENMRMLSISGTTPHFHCSFFQEKVLPQDGNTTFDVVFLARLPGNVENTIFIRTSAGTTPYQVFGTGVPNPYRLRPFLGARVPLNSSFSPLIKMHNPFSSALMVTEMYSSGGDLHLELPSGSQEAPRNQWEIAPYQTKSVMRASFVGRTENNHTAFIRIRTNRTSLKQGPLEAEEGEFLMLPVEVEVSSVPGIYSSLEMMDFGTLRTQDEPKTIPLYLLNTGPKVVHISSVSLVRANQAISIDFSPMGLRPSDTHIRVANLTFHPRRANHTRLWSGKIIIKTKEKGFKLLIPYQAHVLQGILRYSRNNTLFYLSDPPPKGMTERNLSLTNLFNFSIVLHSMKLVDDAKEVFSVMNVSLPVSITPQQTYSDLVLRFNPANASQPVSATLKLNTNASVFTVPIYAYTGKLKFSISSDKDKVDFGTMSVTDTRTTSIEVVNNNPVEVPLEMFSCTLEKCFMLLRSIERIDDSNMDGNEDTVIPSPKAVVIPAGHVANFVVTVTAPLSEGQFVGEVIYKTAYEEKRIMATLKTVEGYLSVRPDYITMKPSFPGYTQSQSFTVSNSFSHRLRIESIAPDPPDDRFYYKPPVKVVNVEVDAHKKQKIGRIVFDSRKQCATDCYVGLQPNSPQSEMWLSSLALPDDTQDIDKLSYNYLRNKWYKLVESGQTSVNTTMYLNSNLVKKIPITVQAELEWPTLADRQEAKFPLTYIGNTSIAEVTLLNPTDRLVVAQLLPISAYQDPAGALDLLTESSEQMDPEFIEIDDPEVFFLADVKDKSSPGKCLKSQREAVESLIGVKTSPDALIVSIKPKQNVTVHLGFRPTDTKERYSLILIRNNLTVLDAVVVQGQGGSGELRLNNKRPGVNSNLLFELKSSHLVDCNKTSPKARSPPNFTVKRTFNMKNTGQLPLSIDTFLINGRLCEGYGFRVLQCRPVEILPNETRRLDIAFTPDFTLNRVTRELEVVAFTGETLSFTLIATLPPNMLAPCTAALPRPQWEIPLHLLSVCLMALLFLVIVAVSYLEMVRYLEPIGTNKAKLSEADQDEIDSIKPFDLRNIAGLKPVPHGGVGGDGGDRGGAVSLPGGAGGGGGGANSTAANKAKSRASSLLSSLGEKLNIFSGSRSVSKSRSVSSSVANNTRQAESRGSIDREKVQLNNLNSTTTSSAPKVFNRAPSGQPAYTLQDRKASRSKRGLPPDFENNLESEPVGNNSEYSNGRVLSSEMIDENHVNHAGDYESSYQKHNSRMRGKVSGRGDEGHMGSEVKDDEISSTTTEESNAESEYSERSSKQYVDDDASLSESGVSTTPADDLEAEGQRLAAQRFKNVKSKGKPRKGSSKANSKSTFHGDVCRPSTLELPYTTALEAGRRQDNFDKEPTSPHSIAAKVAAKATKKTIKVSKTGKSMDSDATSTTSSEADKDSPLPLWDQAKPIPSGPAHQRPTAQTQQPIGSAPRPSSAAAGLIARPISYSSAVSGAAQGEGAGPNAEEGKTPNTKSKLTKQLSAPEEKSAFSTVNDTKPTHPGTIGTKQNKSNKPRSAGATVQQPPSWSQTAGHVEASGSSSDTGSSAGPASPSFFGSSAIKLDQNSGLMKNKKKPTPSQFNFVGDALGAASMWDNPTPSPLSAPPGLPPPTSSQAGGLGDWLGFGVSRAPTASSMWESSPSTSNTATWSTNSASPGYPQQNYYPSQGLWSSPSSLGGGEHTWAGGSTSLFDNSIWSSSSDNNSSLMDTSGAHNAADPEATPRAFDPFHSSIWGPSHGSGGPNPWANPDTDNNK</sequence>
<feature type="compositionally biased region" description="Low complexity" evidence="7">
    <location>
        <begin position="1713"/>
        <end position="1723"/>
    </location>
</feature>
<evidence type="ECO:0000313" key="14">
    <source>
        <dbReference type="EnsemblMetazoa" id="XP_030836114"/>
    </source>
</evidence>
<dbReference type="InterPro" id="IPR013783">
    <property type="entry name" value="Ig-like_fold"/>
</dbReference>
<feature type="compositionally biased region" description="Basic and acidic residues" evidence="7">
    <location>
        <begin position="1312"/>
        <end position="1321"/>
    </location>
</feature>
<feature type="compositionally biased region" description="Low complexity" evidence="7">
    <location>
        <begin position="1479"/>
        <end position="1488"/>
    </location>
</feature>
<keyword evidence="3 8" id="KW-0812">Transmembrane</keyword>
<feature type="compositionally biased region" description="Basic and acidic residues" evidence="7">
    <location>
        <begin position="1255"/>
        <end position="1264"/>
    </location>
</feature>
<feature type="compositionally biased region" description="Gly residues" evidence="7">
    <location>
        <begin position="1114"/>
        <end position="1123"/>
    </location>
</feature>
<dbReference type="InterPro" id="IPR056311">
    <property type="entry name" value="TMEM131_Ig_2"/>
</dbReference>
<feature type="domain" description="TMEM131L fourth Ig-like" evidence="12">
    <location>
        <begin position="737"/>
        <end position="882"/>
    </location>
</feature>
<dbReference type="PANTHER" id="PTHR22050:SF0">
    <property type="entry name" value="TRANSMEMBRANE PROTEIN 131 HOMOLOG"/>
    <property type="match status" value="1"/>
</dbReference>
<comment type="similarity">
    <text evidence="2">Belongs to the TMEM131 family.</text>
</comment>
<proteinExistence type="inferred from homology"/>
<dbReference type="InterPro" id="IPR055437">
    <property type="entry name" value="TMEM131L_Ig_5"/>
</dbReference>
<dbReference type="Pfam" id="PF12371">
    <property type="entry name" value="TMEM131_like_N"/>
    <property type="match status" value="1"/>
</dbReference>
<feature type="domain" description="TMEM131L third Ig-like" evidence="11">
    <location>
        <begin position="345"/>
        <end position="442"/>
    </location>
</feature>
<feature type="compositionally biased region" description="Polar residues" evidence="7">
    <location>
        <begin position="1184"/>
        <end position="1196"/>
    </location>
</feature>
<protein>
    <recommendedName>
        <fullName evidence="16">Transmembrane protein 131</fullName>
    </recommendedName>
</protein>
<feature type="compositionally biased region" description="Low complexity" evidence="7">
    <location>
        <begin position="1585"/>
        <end position="1607"/>
    </location>
</feature>
<dbReference type="GeneID" id="590415"/>
<keyword evidence="6 8" id="KW-0472">Membrane</keyword>
<dbReference type="Pfam" id="PF24499">
    <property type="entry name" value="Ig_TMEM131L_4"/>
    <property type="match status" value="1"/>
</dbReference>
<feature type="domain" description="TMEM131L fifth Ig-like" evidence="13">
    <location>
        <begin position="935"/>
        <end position="997"/>
    </location>
</feature>
<evidence type="ECO:0000259" key="13">
    <source>
        <dbReference type="Pfam" id="PF24501"/>
    </source>
</evidence>
<dbReference type="InterPro" id="IPR055435">
    <property type="entry name" value="Ig_TMEM131L_3"/>
</dbReference>
<dbReference type="InterPro" id="IPR022113">
    <property type="entry name" value="TMEM131L_N"/>
</dbReference>
<dbReference type="Proteomes" id="UP000007110">
    <property type="component" value="Unassembled WGS sequence"/>
</dbReference>
<dbReference type="InterPro" id="IPR039877">
    <property type="entry name" value="TMEM131-like"/>
</dbReference>
<evidence type="ECO:0000256" key="6">
    <source>
        <dbReference type="ARBA" id="ARBA00023136"/>
    </source>
</evidence>
<evidence type="ECO:0008006" key="16">
    <source>
        <dbReference type="Google" id="ProtNLM"/>
    </source>
</evidence>
<name>A0A7M7NI81_STRPU</name>
<evidence type="ECO:0000259" key="11">
    <source>
        <dbReference type="Pfam" id="PF24498"/>
    </source>
</evidence>
<evidence type="ECO:0000256" key="2">
    <source>
        <dbReference type="ARBA" id="ARBA00006682"/>
    </source>
</evidence>
<evidence type="ECO:0000256" key="8">
    <source>
        <dbReference type="SAM" id="Phobius"/>
    </source>
</evidence>
<dbReference type="GO" id="GO:0016020">
    <property type="term" value="C:membrane"/>
    <property type="evidence" value="ECO:0000318"/>
    <property type="project" value="GO_Central"/>
</dbReference>
<feature type="compositionally biased region" description="Low complexity" evidence="7">
    <location>
        <begin position="1737"/>
        <end position="1758"/>
    </location>
</feature>
<feature type="domain" description="Transmembrane protein 131-like N-terminal" evidence="9">
    <location>
        <begin position="10"/>
        <end position="91"/>
    </location>
</feature>
<feature type="region of interest" description="Disordered" evidence="7">
    <location>
        <begin position="1638"/>
        <end position="1802"/>
    </location>
</feature>
<dbReference type="PANTHER" id="PTHR22050">
    <property type="entry name" value="RW1 PROTEIN HOMOLOG"/>
    <property type="match status" value="1"/>
</dbReference>
<dbReference type="Pfam" id="PF24498">
    <property type="entry name" value="Ig_TMEM131L_3"/>
    <property type="match status" value="1"/>
</dbReference>
<evidence type="ECO:0000259" key="12">
    <source>
        <dbReference type="Pfam" id="PF24499"/>
    </source>
</evidence>
<dbReference type="InterPro" id="IPR055436">
    <property type="entry name" value="Ig_TMEM131L_4"/>
</dbReference>
<evidence type="ECO:0000259" key="10">
    <source>
        <dbReference type="Pfam" id="PF24495"/>
    </source>
</evidence>
<dbReference type="OMA" id="QMEINGQ"/>
<feature type="transmembrane region" description="Helical" evidence="8">
    <location>
        <begin position="1032"/>
        <end position="1053"/>
    </location>
</feature>
<evidence type="ECO:0000259" key="9">
    <source>
        <dbReference type="Pfam" id="PF12371"/>
    </source>
</evidence>
<feature type="compositionally biased region" description="Low complexity" evidence="7">
    <location>
        <begin position="1153"/>
        <end position="1165"/>
    </location>
</feature>
<feature type="compositionally biased region" description="Polar residues" evidence="7">
    <location>
        <begin position="1519"/>
        <end position="1530"/>
    </location>
</feature>
<reference evidence="15" key="1">
    <citation type="submission" date="2015-02" db="EMBL/GenBank/DDBJ databases">
        <title>Genome sequencing for Strongylocentrotus purpuratus.</title>
        <authorList>
            <person name="Murali S."/>
            <person name="Liu Y."/>
            <person name="Vee V."/>
            <person name="English A."/>
            <person name="Wang M."/>
            <person name="Skinner E."/>
            <person name="Han Y."/>
            <person name="Muzny D.M."/>
            <person name="Worley K.C."/>
            <person name="Gibbs R.A."/>
        </authorList>
    </citation>
    <scope>NUCLEOTIDE SEQUENCE</scope>
</reference>
<dbReference type="OrthoDB" id="168404at2759"/>
<feature type="compositionally biased region" description="Basic and acidic residues" evidence="7">
    <location>
        <begin position="1394"/>
        <end position="1406"/>
    </location>
</feature>
<dbReference type="KEGG" id="spu:590415"/>
<feature type="region of interest" description="Disordered" evidence="7">
    <location>
        <begin position="1153"/>
        <end position="1381"/>
    </location>
</feature>
<evidence type="ECO:0000256" key="5">
    <source>
        <dbReference type="ARBA" id="ARBA00022989"/>
    </source>
</evidence>
<feature type="compositionally biased region" description="Basic and acidic residues" evidence="7">
    <location>
        <begin position="1172"/>
        <end position="1183"/>
    </location>
</feature>
<feature type="compositionally biased region" description="Polar residues" evidence="7">
    <location>
        <begin position="1231"/>
        <end position="1248"/>
    </location>
</feature>
<feature type="compositionally biased region" description="Basic residues" evidence="7">
    <location>
        <begin position="1353"/>
        <end position="1365"/>
    </location>
</feature>
<feature type="compositionally biased region" description="Polar residues" evidence="7">
    <location>
        <begin position="1327"/>
        <end position="1336"/>
    </location>
</feature>
<feature type="compositionally biased region" description="Pro residues" evidence="7">
    <location>
        <begin position="1646"/>
        <end position="1660"/>
    </location>
</feature>